<dbReference type="EMBL" id="QRDY01000044">
    <property type="protein sequence ID" value="RED51171.1"/>
    <property type="molecule type" value="Genomic_DNA"/>
</dbReference>
<dbReference type="InterPro" id="IPR029058">
    <property type="entry name" value="AB_hydrolase_fold"/>
</dbReference>
<protein>
    <submittedName>
        <fullName evidence="4">Putative dienelactone hydrolase</fullName>
    </submittedName>
</protein>
<organism evidence="4 5">
    <name type="scientific">Cohnella lupini</name>
    <dbReference type="NCBI Taxonomy" id="1294267"/>
    <lineage>
        <taxon>Bacteria</taxon>
        <taxon>Bacillati</taxon>
        <taxon>Bacillota</taxon>
        <taxon>Bacilli</taxon>
        <taxon>Bacillales</taxon>
        <taxon>Paenibacillaceae</taxon>
        <taxon>Cohnella</taxon>
    </lineage>
</organism>
<dbReference type="OrthoDB" id="9814760at2"/>
<keyword evidence="1 4" id="KW-0378">Hydrolase</keyword>
<keyword evidence="3" id="KW-0443">Lipid metabolism</keyword>
<name>A0A3D9HPC6_9BACL</name>
<dbReference type="Proteomes" id="UP000256869">
    <property type="component" value="Unassembled WGS sequence"/>
</dbReference>
<keyword evidence="2" id="KW-0442">Lipid degradation</keyword>
<evidence type="ECO:0000313" key="5">
    <source>
        <dbReference type="Proteomes" id="UP000256869"/>
    </source>
</evidence>
<dbReference type="SUPFAM" id="SSF53474">
    <property type="entry name" value="alpha/beta-Hydrolases"/>
    <property type="match status" value="1"/>
</dbReference>
<comment type="caution">
    <text evidence="4">The sequence shown here is derived from an EMBL/GenBank/DDBJ whole genome shotgun (WGS) entry which is preliminary data.</text>
</comment>
<evidence type="ECO:0000256" key="3">
    <source>
        <dbReference type="ARBA" id="ARBA00023098"/>
    </source>
</evidence>
<keyword evidence="5" id="KW-1185">Reference proteome</keyword>
<dbReference type="GO" id="GO:0003847">
    <property type="term" value="F:1-alkyl-2-acetylglycerophosphocholine esterase activity"/>
    <property type="evidence" value="ECO:0007669"/>
    <property type="project" value="TreeGrafter"/>
</dbReference>
<gene>
    <name evidence="4" type="ORF">DFP95_1444</name>
</gene>
<dbReference type="PANTHER" id="PTHR10272:SF0">
    <property type="entry name" value="PLATELET-ACTIVATING FACTOR ACETYLHYDROLASE"/>
    <property type="match status" value="1"/>
</dbReference>
<accession>A0A3D9HPC6</accession>
<dbReference type="Gene3D" id="3.40.50.1820">
    <property type="entry name" value="alpha/beta hydrolase"/>
    <property type="match status" value="1"/>
</dbReference>
<dbReference type="RefSeq" id="WP_115996004.1">
    <property type="nucleotide sequence ID" value="NZ_QRDY01000044.1"/>
</dbReference>
<dbReference type="GO" id="GO:0016042">
    <property type="term" value="P:lipid catabolic process"/>
    <property type="evidence" value="ECO:0007669"/>
    <property type="project" value="UniProtKB-KW"/>
</dbReference>
<proteinExistence type="predicted"/>
<sequence length="381" mass="42865">MKIKEKHKLRQPTGLHIVGCSTTFVYEYVDQEEIDAEKRMVPCLCFYPAKGMGAGRIKGYVNESIHPGTGGIETNSYLEAPIADGKFPLLLYSHGFSLFNEANTVQCEELASQGYIVLCIGHQGGGSYELANGDIMRLDMEKMMKDFQEDAKGMELFIGYSAWLTGEGKTASFEEHRDYYARMIEGQPGFTAHSEVWMKDNLEALDRFLKEAEREGTFFDSRVDKERIGAFGMSYGGSTALSLTRVSDLVKAGANLDGFYYDPDWQKPLTKPVLMMENDEGNFLTFPFMNAEGDAYLATFNDSTHANFADYNEILAENYIAKGVIDGKEVERAMLGKIDPDEMESILNALLVDFFDKYLKDAAARIIDADHVHEEVRWARK</sequence>
<dbReference type="AlphaFoldDB" id="A0A3D9HPC6"/>
<evidence type="ECO:0000256" key="1">
    <source>
        <dbReference type="ARBA" id="ARBA00022801"/>
    </source>
</evidence>
<evidence type="ECO:0000313" key="4">
    <source>
        <dbReference type="EMBL" id="RED51171.1"/>
    </source>
</evidence>
<evidence type="ECO:0000256" key="2">
    <source>
        <dbReference type="ARBA" id="ARBA00022963"/>
    </source>
</evidence>
<dbReference type="PANTHER" id="PTHR10272">
    <property type="entry name" value="PLATELET-ACTIVATING FACTOR ACETYLHYDROLASE"/>
    <property type="match status" value="1"/>
</dbReference>
<dbReference type="Pfam" id="PF03403">
    <property type="entry name" value="PAF-AH_p_II"/>
    <property type="match status" value="1"/>
</dbReference>
<reference evidence="4 5" key="1">
    <citation type="submission" date="2018-07" db="EMBL/GenBank/DDBJ databases">
        <title>Genomic Encyclopedia of Type Strains, Phase III (KMG-III): the genomes of soil and plant-associated and newly described type strains.</title>
        <authorList>
            <person name="Whitman W."/>
        </authorList>
    </citation>
    <scope>NUCLEOTIDE SEQUENCE [LARGE SCALE GENOMIC DNA]</scope>
    <source>
        <strain evidence="4 5">CECT 8236</strain>
    </source>
</reference>